<dbReference type="Pfam" id="PF08448">
    <property type="entry name" value="PAS_4"/>
    <property type="match status" value="1"/>
</dbReference>
<dbReference type="InterPro" id="IPR003661">
    <property type="entry name" value="HisK_dim/P_dom"/>
</dbReference>
<dbReference type="InterPro" id="IPR012902">
    <property type="entry name" value="N_methyl_site"/>
</dbReference>
<dbReference type="InterPro" id="IPR011006">
    <property type="entry name" value="CheY-like_superfamily"/>
</dbReference>
<dbReference type="InterPro" id="IPR036890">
    <property type="entry name" value="HATPase_C_sf"/>
</dbReference>
<comment type="catalytic activity">
    <reaction evidence="1">
        <text>ATP + protein L-histidine = ADP + protein N-phospho-L-histidine.</text>
        <dbReference type="EC" id="2.7.13.3"/>
    </reaction>
</comment>
<evidence type="ECO:0000259" key="10">
    <source>
        <dbReference type="PROSITE" id="PS50112"/>
    </source>
</evidence>
<dbReference type="InterPro" id="IPR013656">
    <property type="entry name" value="PAS_4"/>
</dbReference>
<dbReference type="Pfam" id="PF00072">
    <property type="entry name" value="Response_reg"/>
    <property type="match status" value="1"/>
</dbReference>
<evidence type="ECO:0000256" key="6">
    <source>
        <dbReference type="PROSITE-ProRule" id="PRU00169"/>
    </source>
</evidence>
<dbReference type="SMART" id="SM00448">
    <property type="entry name" value="REC"/>
    <property type="match status" value="1"/>
</dbReference>
<evidence type="ECO:0000313" key="11">
    <source>
        <dbReference type="EMBL" id="CAK9005998.1"/>
    </source>
</evidence>
<dbReference type="SUPFAM" id="SSF55874">
    <property type="entry name" value="ATPase domain of HSP90 chaperone/DNA topoisomerase II/histidine kinase"/>
    <property type="match status" value="1"/>
</dbReference>
<dbReference type="PROSITE" id="PS00409">
    <property type="entry name" value="PROKAR_NTER_METHYL"/>
    <property type="match status" value="1"/>
</dbReference>
<dbReference type="InterPro" id="IPR004358">
    <property type="entry name" value="Sig_transdc_His_kin-like_C"/>
</dbReference>
<dbReference type="NCBIfam" id="TIGR00229">
    <property type="entry name" value="sensory_box"/>
    <property type="match status" value="1"/>
</dbReference>
<dbReference type="SMART" id="SM00091">
    <property type="entry name" value="PAS"/>
    <property type="match status" value="1"/>
</dbReference>
<feature type="domain" description="Histidine kinase" evidence="8">
    <location>
        <begin position="479"/>
        <end position="671"/>
    </location>
</feature>
<sequence length="674" mass="74131">MHMNSVKKNRGGFTLVELVVVVLVIGIIASVAAPKMFDTATSAKENSAKQSLAVLRDAIELYRANTGTYPGDLGSGTDLADDLANYLKGPFPKLAVPGAPNDGTVSYETDGGGVGAADGTTDWLYDNNDGTLVINVTAPGDDEDLMDTNAKRILLAEDNRVMGDVMRFNLERCKYNVTWVMNGKAALELLREQEFDILLTDYQMPGLNGQELCAAFKQLDIARQIPIVMISARGLELDVDQLREELQIVQVLYKPFRQLPNVNPYAVVVPVAILVAGAVALRRTVQLHTDIESQLTELAYQPNAATQVLERVRDAKPIGAGWNTLIEQISSRSALQSLEARLEQTLGGETVNAGLDILDALPEGIATTDAEGTITFSNRALVRLLGDDPESSIIGTSLLERLVSQTTIEVDDVWERFEASTRSLVMELRLGPTTAVGVLRVARYALRTGSNGEEGHLWSIRDVTQQKLAEEMRNQFVFTATHELRTPLANIKACRLGRNRVVELLDVSQMESGSVSLRKHETNIERLVEEVSKHVMPEARRKQIDFELRLPPKMPKLNVDKDKVAASLVNLLGNAIKYTPDEGKVRLEVVVNEHDVEFHVEDTGYGISEEELPKLFEKFFRSDDARVREISGSGLGLAFTQDVARLHGGKVTALSELNKGSRFVMTLPLPPKPE</sequence>
<accession>A0ABP0IV94</accession>
<dbReference type="SUPFAM" id="SSF52172">
    <property type="entry name" value="CheY-like"/>
    <property type="match status" value="1"/>
</dbReference>
<dbReference type="Gene3D" id="3.30.450.20">
    <property type="entry name" value="PAS domain"/>
    <property type="match status" value="1"/>
</dbReference>
<keyword evidence="7" id="KW-0812">Transmembrane</keyword>
<dbReference type="CDD" id="cd00075">
    <property type="entry name" value="HATPase"/>
    <property type="match status" value="1"/>
</dbReference>
<dbReference type="EMBL" id="CAXAMM010005105">
    <property type="protein sequence ID" value="CAK9005998.1"/>
    <property type="molecule type" value="Genomic_DNA"/>
</dbReference>
<evidence type="ECO:0000256" key="7">
    <source>
        <dbReference type="SAM" id="Phobius"/>
    </source>
</evidence>
<keyword evidence="7" id="KW-0472">Membrane</keyword>
<feature type="transmembrane region" description="Helical" evidence="7">
    <location>
        <begin position="12"/>
        <end position="33"/>
    </location>
</feature>
<dbReference type="InterPro" id="IPR005467">
    <property type="entry name" value="His_kinase_dom"/>
</dbReference>
<dbReference type="SMART" id="SM00387">
    <property type="entry name" value="HATPase_c"/>
    <property type="match status" value="1"/>
</dbReference>
<evidence type="ECO:0000256" key="2">
    <source>
        <dbReference type="ARBA" id="ARBA00012438"/>
    </source>
</evidence>
<dbReference type="CDD" id="cd00082">
    <property type="entry name" value="HisKA"/>
    <property type="match status" value="1"/>
</dbReference>
<dbReference type="PROSITE" id="PS50112">
    <property type="entry name" value="PAS"/>
    <property type="match status" value="1"/>
</dbReference>
<dbReference type="InterPro" id="IPR001789">
    <property type="entry name" value="Sig_transdc_resp-reg_receiver"/>
</dbReference>
<feature type="domain" description="PAS" evidence="10">
    <location>
        <begin position="357"/>
        <end position="393"/>
    </location>
</feature>
<dbReference type="PANTHER" id="PTHR43047:SF72">
    <property type="entry name" value="OSMOSENSING HISTIDINE PROTEIN KINASE SLN1"/>
    <property type="match status" value="1"/>
</dbReference>
<dbReference type="InterPro" id="IPR003594">
    <property type="entry name" value="HATPase_dom"/>
</dbReference>
<keyword evidence="12" id="KW-1185">Reference proteome</keyword>
<dbReference type="CDD" id="cd17546">
    <property type="entry name" value="REC_hyHK_CKI1_RcsC-like"/>
    <property type="match status" value="1"/>
</dbReference>
<name>A0ABP0IV94_9DINO</name>
<evidence type="ECO:0000259" key="9">
    <source>
        <dbReference type="PROSITE" id="PS50110"/>
    </source>
</evidence>
<comment type="caution">
    <text evidence="11">The sequence shown here is derived from an EMBL/GenBank/DDBJ whole genome shotgun (WGS) entry which is preliminary data.</text>
</comment>
<keyword evidence="3 6" id="KW-0597">Phosphoprotein</keyword>
<keyword evidence="5" id="KW-0418">Kinase</keyword>
<dbReference type="InterPro" id="IPR036097">
    <property type="entry name" value="HisK_dim/P_sf"/>
</dbReference>
<dbReference type="Gene3D" id="3.30.565.10">
    <property type="entry name" value="Histidine kinase-like ATPase, C-terminal domain"/>
    <property type="match status" value="1"/>
</dbReference>
<dbReference type="Gene3D" id="3.30.700.10">
    <property type="entry name" value="Glycoprotein, Type 4 Pilin"/>
    <property type="match status" value="1"/>
</dbReference>
<feature type="domain" description="Response regulatory" evidence="9">
    <location>
        <begin position="152"/>
        <end position="269"/>
    </location>
</feature>
<dbReference type="SUPFAM" id="SSF54523">
    <property type="entry name" value="Pili subunits"/>
    <property type="match status" value="1"/>
</dbReference>
<evidence type="ECO:0000259" key="8">
    <source>
        <dbReference type="PROSITE" id="PS50109"/>
    </source>
</evidence>
<dbReference type="InterPro" id="IPR045584">
    <property type="entry name" value="Pilin-like"/>
</dbReference>
<keyword evidence="4" id="KW-0808">Transferase</keyword>
<dbReference type="NCBIfam" id="TIGR02532">
    <property type="entry name" value="IV_pilin_GFxxxE"/>
    <property type="match status" value="1"/>
</dbReference>
<dbReference type="PROSITE" id="PS50110">
    <property type="entry name" value="RESPONSE_REGULATORY"/>
    <property type="match status" value="1"/>
</dbReference>
<dbReference type="PANTHER" id="PTHR43047">
    <property type="entry name" value="TWO-COMPONENT HISTIDINE PROTEIN KINASE"/>
    <property type="match status" value="1"/>
</dbReference>
<dbReference type="PRINTS" id="PR00344">
    <property type="entry name" value="BCTRLSENSOR"/>
</dbReference>
<dbReference type="SUPFAM" id="SSF47384">
    <property type="entry name" value="Homodimeric domain of signal transducing histidine kinase"/>
    <property type="match status" value="1"/>
</dbReference>
<dbReference type="Proteomes" id="UP001642464">
    <property type="component" value="Unassembled WGS sequence"/>
</dbReference>
<dbReference type="SUPFAM" id="SSF55785">
    <property type="entry name" value="PYP-like sensor domain (PAS domain)"/>
    <property type="match status" value="1"/>
</dbReference>
<dbReference type="EC" id="2.7.13.3" evidence="2"/>
<gene>
    <name evidence="11" type="ORF">SCF082_LOCUS8836</name>
</gene>
<evidence type="ECO:0000256" key="3">
    <source>
        <dbReference type="ARBA" id="ARBA00022553"/>
    </source>
</evidence>
<reference evidence="11 12" key="1">
    <citation type="submission" date="2024-02" db="EMBL/GenBank/DDBJ databases">
        <authorList>
            <person name="Chen Y."/>
            <person name="Shah S."/>
            <person name="Dougan E. K."/>
            <person name="Thang M."/>
            <person name="Chan C."/>
        </authorList>
    </citation>
    <scope>NUCLEOTIDE SEQUENCE [LARGE SCALE GENOMIC DNA]</scope>
</reference>
<dbReference type="InterPro" id="IPR000014">
    <property type="entry name" value="PAS"/>
</dbReference>
<dbReference type="PROSITE" id="PS50109">
    <property type="entry name" value="HIS_KIN"/>
    <property type="match status" value="1"/>
</dbReference>
<organism evidence="11 12">
    <name type="scientific">Durusdinium trenchii</name>
    <dbReference type="NCBI Taxonomy" id="1381693"/>
    <lineage>
        <taxon>Eukaryota</taxon>
        <taxon>Sar</taxon>
        <taxon>Alveolata</taxon>
        <taxon>Dinophyceae</taxon>
        <taxon>Suessiales</taxon>
        <taxon>Symbiodiniaceae</taxon>
        <taxon>Durusdinium</taxon>
    </lineage>
</organism>
<keyword evidence="7" id="KW-1133">Transmembrane helix</keyword>
<evidence type="ECO:0000256" key="1">
    <source>
        <dbReference type="ARBA" id="ARBA00000085"/>
    </source>
</evidence>
<evidence type="ECO:0000256" key="4">
    <source>
        <dbReference type="ARBA" id="ARBA00022679"/>
    </source>
</evidence>
<dbReference type="Gene3D" id="3.40.50.2300">
    <property type="match status" value="1"/>
</dbReference>
<proteinExistence type="predicted"/>
<feature type="modified residue" description="4-aspartylphosphate" evidence="6">
    <location>
        <position position="201"/>
    </location>
</feature>
<evidence type="ECO:0000256" key="5">
    <source>
        <dbReference type="ARBA" id="ARBA00022777"/>
    </source>
</evidence>
<dbReference type="Pfam" id="PF02518">
    <property type="entry name" value="HATPase_c"/>
    <property type="match status" value="1"/>
</dbReference>
<dbReference type="CDD" id="cd00130">
    <property type="entry name" value="PAS"/>
    <property type="match status" value="1"/>
</dbReference>
<protein>
    <recommendedName>
        <fullName evidence="2">histidine kinase</fullName>
        <ecNumber evidence="2">2.7.13.3</ecNumber>
    </recommendedName>
</protein>
<evidence type="ECO:0000313" key="12">
    <source>
        <dbReference type="Proteomes" id="UP001642464"/>
    </source>
</evidence>
<dbReference type="InterPro" id="IPR035965">
    <property type="entry name" value="PAS-like_dom_sf"/>
</dbReference>
<dbReference type="Pfam" id="PF07963">
    <property type="entry name" value="N_methyl"/>
    <property type="match status" value="1"/>
</dbReference>